<dbReference type="Pfam" id="PF00201">
    <property type="entry name" value="UDPGT"/>
    <property type="match status" value="1"/>
</dbReference>
<dbReference type="AlphaFoldDB" id="A0A7I8IFT8"/>
<evidence type="ECO:0000313" key="6">
    <source>
        <dbReference type="Proteomes" id="UP001189122"/>
    </source>
</evidence>
<dbReference type="EMBL" id="CACRZD030000003">
    <property type="protein sequence ID" value="CAA6656770.1"/>
    <property type="molecule type" value="Genomic_DNA"/>
</dbReference>
<keyword evidence="2 3" id="KW-0808">Transferase</keyword>
<dbReference type="PANTHER" id="PTHR11926:SF1392">
    <property type="entry name" value="GLYCOSYLTRANSFERASE"/>
    <property type="match status" value="1"/>
</dbReference>
<dbReference type="Gene3D" id="3.40.50.2000">
    <property type="entry name" value="Glycogen Phosphorylase B"/>
    <property type="match status" value="2"/>
</dbReference>
<protein>
    <recommendedName>
        <fullName evidence="4">Glycosyltransferase</fullName>
        <ecNumber evidence="4">2.4.1.-</ecNumber>
    </recommendedName>
</protein>
<dbReference type="CDD" id="cd03784">
    <property type="entry name" value="GT1_Gtf-like"/>
    <property type="match status" value="1"/>
</dbReference>
<dbReference type="GO" id="GO:0080044">
    <property type="term" value="F:quercetin 7-O-glucosyltransferase activity"/>
    <property type="evidence" value="ECO:0007669"/>
    <property type="project" value="TreeGrafter"/>
</dbReference>
<comment type="similarity">
    <text evidence="1 3">Belongs to the UDP-glycosyltransferase family.</text>
</comment>
<dbReference type="PANTHER" id="PTHR11926">
    <property type="entry name" value="GLUCOSYL/GLUCURONOSYL TRANSFERASES"/>
    <property type="match status" value="1"/>
</dbReference>
<proteinExistence type="inferred from homology"/>
<name>A0A7I8IFT8_SPIIN</name>
<keyword evidence="6" id="KW-1185">Reference proteome</keyword>
<evidence type="ECO:0000256" key="3">
    <source>
        <dbReference type="RuleBase" id="RU003718"/>
    </source>
</evidence>
<accession>A0A7I8IFT8</accession>
<reference evidence="5 6" key="1">
    <citation type="submission" date="2019-12" db="EMBL/GenBank/DDBJ databases">
        <authorList>
            <person name="Scholz U."/>
            <person name="Mascher M."/>
            <person name="Fiebig A."/>
        </authorList>
    </citation>
    <scope>NUCLEOTIDE SEQUENCE</scope>
</reference>
<dbReference type="FunFam" id="3.40.50.2000:FF:000056">
    <property type="entry name" value="Glycosyltransferase"/>
    <property type="match status" value="1"/>
</dbReference>
<dbReference type="PROSITE" id="PS00375">
    <property type="entry name" value="UDPGT"/>
    <property type="match status" value="1"/>
</dbReference>
<dbReference type="SUPFAM" id="SSF53756">
    <property type="entry name" value="UDP-Glycosyltransferase/glycogen phosphorylase"/>
    <property type="match status" value="1"/>
</dbReference>
<keyword evidence="3" id="KW-0328">Glycosyltransferase</keyword>
<evidence type="ECO:0000313" key="5">
    <source>
        <dbReference type="EMBL" id="CAA2617071.1"/>
    </source>
</evidence>
<dbReference type="InterPro" id="IPR002213">
    <property type="entry name" value="UDP_glucos_trans"/>
</dbReference>
<sequence>MGPHVIVIPFPAQGQVTPMLKLAEILCLAGIRVTFLNSHHNHRRLLSSAAVGARLARRPGLHLRSIPDGVPEDHPRTADRMMELFDSFNAAARPAFRELLLLLASGGGDAPPVTCEAGLPVLLFRTSSASSFWAYCCIPDLIQRGEIPFQDEGDLDALLGSVPGTESFLRRRDLPSFCRAKVVGDAIMQYVKGLSEKAIRCRGLIFNTTELAEESILAHIRKQIPLVYTIGPIHKLLKAVESTPATCTAEGGGGRGWVSSSNSSSLWKEDRASVEWLDGRPPASVVYVSFGSVTVLTKEQFYEFWHGLVGSGYDFLWVLRPGLVVGDAGDLRQGMMAALPVGRKERAFLVEWAPQEEVLAHPAVGCFLTHSGWNSTLESICAGVPMVCWPYFADQQINSRFDTCDRTLVERAVREVMEGESSTKMREAAAAMAMTTREAFAEGGSSHSSLERIIRDIKSMSS</sequence>
<dbReference type="InterPro" id="IPR035595">
    <property type="entry name" value="UDP_glycos_trans_CS"/>
</dbReference>
<evidence type="ECO:0000256" key="2">
    <source>
        <dbReference type="ARBA" id="ARBA00022679"/>
    </source>
</evidence>
<dbReference type="Proteomes" id="UP001189122">
    <property type="component" value="Unassembled WGS sequence"/>
</dbReference>
<dbReference type="GO" id="GO:0080043">
    <property type="term" value="F:quercetin 3-O-glucosyltransferase activity"/>
    <property type="evidence" value="ECO:0007669"/>
    <property type="project" value="TreeGrafter"/>
</dbReference>
<evidence type="ECO:0000256" key="4">
    <source>
        <dbReference type="RuleBase" id="RU362057"/>
    </source>
</evidence>
<dbReference type="EC" id="2.4.1.-" evidence="4"/>
<evidence type="ECO:0000256" key="1">
    <source>
        <dbReference type="ARBA" id="ARBA00009995"/>
    </source>
</evidence>
<gene>
    <name evidence="5" type="ORF">SI7747_03003241</name>
</gene>
<organism evidence="5">
    <name type="scientific">Spirodela intermedia</name>
    <name type="common">Intermediate duckweed</name>
    <dbReference type="NCBI Taxonomy" id="51605"/>
    <lineage>
        <taxon>Eukaryota</taxon>
        <taxon>Viridiplantae</taxon>
        <taxon>Streptophyta</taxon>
        <taxon>Embryophyta</taxon>
        <taxon>Tracheophyta</taxon>
        <taxon>Spermatophyta</taxon>
        <taxon>Magnoliopsida</taxon>
        <taxon>Liliopsida</taxon>
        <taxon>Araceae</taxon>
        <taxon>Lemnoideae</taxon>
        <taxon>Spirodela</taxon>
    </lineage>
</organism>
<dbReference type="EMBL" id="LR743590">
    <property type="protein sequence ID" value="CAA2617071.1"/>
    <property type="molecule type" value="Genomic_DNA"/>
</dbReference>